<name>A0A5B0EQC0_9MICC</name>
<dbReference type="RefSeq" id="WP_149618456.1">
    <property type="nucleotide sequence ID" value="NZ_VOBL01000001.1"/>
</dbReference>
<accession>A0A5B0EQC0</accession>
<sequence length="150" mass="17154">MTPEQCAALMTYANQIDARIQLNDPTLDAWWSAVERLDYEAAKWSVKDYYATSNPNSNFGTPALVPATLRARVHAEIERNAARQRALEPPAKHTNPMSYRERNPEEFNRLMKKGRDDHRADLTRRGIPLTEWQTANDSRPTNPILQGAYS</sequence>
<evidence type="ECO:0000256" key="1">
    <source>
        <dbReference type="SAM" id="MobiDB-lite"/>
    </source>
</evidence>
<comment type="caution">
    <text evidence="2">The sequence shown here is derived from an EMBL/GenBank/DDBJ whole genome shotgun (WGS) entry which is preliminary data.</text>
</comment>
<dbReference type="OrthoDB" id="4966391at2"/>
<organism evidence="2 3">
    <name type="scientific">Paeniglutamicibacter gangotriensis</name>
    <dbReference type="NCBI Taxonomy" id="254787"/>
    <lineage>
        <taxon>Bacteria</taxon>
        <taxon>Bacillati</taxon>
        <taxon>Actinomycetota</taxon>
        <taxon>Actinomycetes</taxon>
        <taxon>Micrococcales</taxon>
        <taxon>Micrococcaceae</taxon>
        <taxon>Paeniglutamicibacter</taxon>
    </lineage>
</organism>
<protein>
    <recommendedName>
        <fullName evidence="4">Replicative helicase inhibitor G39P N-terminal domain-containing protein</fullName>
    </recommendedName>
</protein>
<gene>
    <name evidence="2" type="ORF">FQ154_01755</name>
</gene>
<feature type="region of interest" description="Disordered" evidence="1">
    <location>
        <begin position="131"/>
        <end position="150"/>
    </location>
</feature>
<feature type="region of interest" description="Disordered" evidence="1">
    <location>
        <begin position="80"/>
        <end position="105"/>
    </location>
</feature>
<reference evidence="2 3" key="1">
    <citation type="submission" date="2019-07" db="EMBL/GenBank/DDBJ databases">
        <title>Analysis of the biochemical properties, biological activity and biotechnological potential of siderophores and biosurfactants produced by Antarctic psychrotolerant bacteria.</title>
        <authorList>
            <person name="Styczynski M."/>
            <person name="Krucon T."/>
            <person name="Decewicz P."/>
            <person name="Dziewit L."/>
        </authorList>
    </citation>
    <scope>NUCLEOTIDE SEQUENCE [LARGE SCALE GENOMIC DNA]</scope>
    <source>
        <strain evidence="2 3">ANT_H27</strain>
    </source>
</reference>
<evidence type="ECO:0000313" key="2">
    <source>
        <dbReference type="EMBL" id="KAA0979910.1"/>
    </source>
</evidence>
<dbReference type="AlphaFoldDB" id="A0A5B0EQC0"/>
<proteinExistence type="predicted"/>
<dbReference type="Proteomes" id="UP000323856">
    <property type="component" value="Unassembled WGS sequence"/>
</dbReference>
<dbReference type="EMBL" id="VOBL01000001">
    <property type="protein sequence ID" value="KAA0979910.1"/>
    <property type="molecule type" value="Genomic_DNA"/>
</dbReference>
<evidence type="ECO:0000313" key="3">
    <source>
        <dbReference type="Proteomes" id="UP000323856"/>
    </source>
</evidence>
<evidence type="ECO:0008006" key="4">
    <source>
        <dbReference type="Google" id="ProtNLM"/>
    </source>
</evidence>